<evidence type="ECO:0000256" key="3">
    <source>
        <dbReference type="ARBA" id="ARBA00020013"/>
    </source>
</evidence>
<evidence type="ECO:0000256" key="1">
    <source>
        <dbReference type="ARBA" id="ARBA00004286"/>
    </source>
</evidence>
<comment type="caution">
    <text evidence="12">The sequence shown here is derived from an EMBL/GenBank/DDBJ whole genome shotgun (WGS) entry which is preliminary data.</text>
</comment>
<gene>
    <name evidence="12" type="ORF">L9F63_003667</name>
</gene>
<evidence type="ECO:0000256" key="10">
    <source>
        <dbReference type="ARBA" id="ARBA00044757"/>
    </source>
</evidence>
<feature type="domain" description="FHA" evidence="11">
    <location>
        <begin position="14"/>
        <end position="76"/>
    </location>
</feature>
<dbReference type="GO" id="GO:0007095">
    <property type="term" value="P:mitotic G2 DNA damage checkpoint signaling"/>
    <property type="evidence" value="ECO:0007669"/>
    <property type="project" value="InterPro"/>
</dbReference>
<reference evidence="12" key="2">
    <citation type="submission" date="2023-05" db="EMBL/GenBank/DDBJ databases">
        <authorList>
            <person name="Fouks B."/>
        </authorList>
    </citation>
    <scope>NUCLEOTIDE SEQUENCE</scope>
    <source>
        <strain evidence="12">Stay&amp;Tobe</strain>
        <tissue evidence="12">Testes</tissue>
    </source>
</reference>
<dbReference type="InterPro" id="IPR001357">
    <property type="entry name" value="BRCT_dom"/>
</dbReference>
<reference evidence="12" key="1">
    <citation type="journal article" date="2023" name="IScience">
        <title>Live-bearing cockroach genome reveals convergent evolutionary mechanisms linked to viviparity in insects and beyond.</title>
        <authorList>
            <person name="Fouks B."/>
            <person name="Harrison M.C."/>
            <person name="Mikhailova A.A."/>
            <person name="Marchal E."/>
            <person name="English S."/>
            <person name="Carruthers M."/>
            <person name="Jennings E.C."/>
            <person name="Chiamaka E.L."/>
            <person name="Frigard R.A."/>
            <person name="Pippel M."/>
            <person name="Attardo G.M."/>
            <person name="Benoit J.B."/>
            <person name="Bornberg-Bauer E."/>
            <person name="Tobe S.S."/>
        </authorList>
    </citation>
    <scope>NUCLEOTIDE SEQUENCE</scope>
    <source>
        <strain evidence="12">Stay&amp;Tobe</strain>
    </source>
</reference>
<evidence type="ECO:0000313" key="12">
    <source>
        <dbReference type="EMBL" id="KAJ9581977.1"/>
    </source>
</evidence>
<keyword evidence="4" id="KW-0158">Chromosome</keyword>
<dbReference type="GO" id="GO:0000724">
    <property type="term" value="P:double-strand break repair via homologous recombination"/>
    <property type="evidence" value="ECO:0007669"/>
    <property type="project" value="TreeGrafter"/>
</dbReference>
<dbReference type="GO" id="GO:0030870">
    <property type="term" value="C:Mre11 complex"/>
    <property type="evidence" value="ECO:0007669"/>
    <property type="project" value="InterPro"/>
</dbReference>
<evidence type="ECO:0000256" key="2">
    <source>
        <dbReference type="ARBA" id="ARBA00004322"/>
    </source>
</evidence>
<dbReference type="Gene3D" id="2.60.200.20">
    <property type="match status" value="1"/>
</dbReference>
<dbReference type="InterPro" id="IPR036420">
    <property type="entry name" value="BRCT_dom_sf"/>
</dbReference>
<dbReference type="PROSITE" id="PS50006">
    <property type="entry name" value="FHA_DOMAIN"/>
    <property type="match status" value="1"/>
</dbReference>
<dbReference type="Pfam" id="PF00498">
    <property type="entry name" value="FHA"/>
    <property type="match status" value="1"/>
</dbReference>
<dbReference type="InterPro" id="IPR043014">
    <property type="entry name" value="Nibrin_BRCT2_sf"/>
</dbReference>
<evidence type="ECO:0000313" key="13">
    <source>
        <dbReference type="Proteomes" id="UP001233999"/>
    </source>
</evidence>
<keyword evidence="5" id="KW-0227">DNA damage</keyword>
<dbReference type="Proteomes" id="UP001233999">
    <property type="component" value="Unassembled WGS sequence"/>
</dbReference>
<organism evidence="12 13">
    <name type="scientific">Diploptera punctata</name>
    <name type="common">Pacific beetle cockroach</name>
    <dbReference type="NCBI Taxonomy" id="6984"/>
    <lineage>
        <taxon>Eukaryota</taxon>
        <taxon>Metazoa</taxon>
        <taxon>Ecdysozoa</taxon>
        <taxon>Arthropoda</taxon>
        <taxon>Hexapoda</taxon>
        <taxon>Insecta</taxon>
        <taxon>Pterygota</taxon>
        <taxon>Neoptera</taxon>
        <taxon>Polyneoptera</taxon>
        <taxon>Dictyoptera</taxon>
        <taxon>Blattodea</taxon>
        <taxon>Blaberoidea</taxon>
        <taxon>Blaberidae</taxon>
        <taxon>Diplopterinae</taxon>
        <taxon>Diploptera</taxon>
    </lineage>
</organism>
<dbReference type="GO" id="GO:0005694">
    <property type="term" value="C:chromosome"/>
    <property type="evidence" value="ECO:0007669"/>
    <property type="project" value="UniProtKB-SubCell"/>
</dbReference>
<evidence type="ECO:0000256" key="6">
    <source>
        <dbReference type="ARBA" id="ARBA00023204"/>
    </source>
</evidence>
<accession>A0AAD7ZKC7</accession>
<dbReference type="GO" id="GO:0051321">
    <property type="term" value="P:meiotic cell cycle"/>
    <property type="evidence" value="ECO:0007669"/>
    <property type="project" value="UniProtKB-KW"/>
</dbReference>
<dbReference type="PANTHER" id="PTHR12162:SF0">
    <property type="entry name" value="NIBRIN"/>
    <property type="match status" value="1"/>
</dbReference>
<keyword evidence="8" id="KW-0469">Meiosis</keyword>
<evidence type="ECO:0000259" key="11">
    <source>
        <dbReference type="PROSITE" id="PS50006"/>
    </source>
</evidence>
<protein>
    <recommendedName>
        <fullName evidence="3">Nibrin</fullName>
    </recommendedName>
</protein>
<evidence type="ECO:0000256" key="8">
    <source>
        <dbReference type="ARBA" id="ARBA00023254"/>
    </source>
</evidence>
<sequence length="516" mass="57773">MWLLTCEKGTDYYLLTGKEHVVGRKGGDLVLADDQSVSRKHAVIAVQYDVTSLGNPDIRPVVILTDCSSKYGIFVNDGIERKVKMSNGSNKVLNEGDIIRFGLQWNVWKLEYKPLVVTTSTLTPVEKKKLKEQIVKLGGNLVSNWQDSVTHVTMSSLTLTVKVVCALAKGIHIVTPQFWEQYITAISSNEPVPDGKNFIPPLAETTLNVNEVSFDVNENRKNLFVGKKFIFFSDHQHKNYSCMINAAGGKACRVNESEVEIENLVHPEVIVMQYSFPKQSQDSQFPDSFQQVTKYLKSKGKRAIPESEIGLAILYCSLEKNCNPELSVVSALLTNESRGMNSQNHAVLALDTQVSEIDPPKERIIIPDSGTVPKNKNIPDSGTVAMNKNVSFINEATSSFSMGTIKRERLSVTSDEVDAAANPQKRMRFLEEEGFIAKKSKSIISLSKSPVKLEAKEEILDGDDPFKFVNDVPVRSNENADEDPFAFSQEPEIFQSEHVWIQHLYRLNLQKREKNS</sequence>
<keyword evidence="7" id="KW-0539">Nucleus</keyword>
<dbReference type="SUPFAM" id="SSF52113">
    <property type="entry name" value="BRCT domain"/>
    <property type="match status" value="1"/>
</dbReference>
<dbReference type="Pfam" id="PF00533">
    <property type="entry name" value="BRCT"/>
    <property type="match status" value="1"/>
</dbReference>
<dbReference type="CDD" id="cd22667">
    <property type="entry name" value="FHA_NBN"/>
    <property type="match status" value="1"/>
</dbReference>
<comment type="subcellular location">
    <subcellularLocation>
        <location evidence="1">Chromosome</location>
    </subcellularLocation>
    <subcellularLocation>
        <location evidence="2">Nucleus</location>
        <location evidence="2">PML body</location>
    </subcellularLocation>
</comment>
<evidence type="ECO:0000256" key="7">
    <source>
        <dbReference type="ARBA" id="ARBA00023242"/>
    </source>
</evidence>
<dbReference type="GO" id="GO:0003684">
    <property type="term" value="F:damaged DNA binding"/>
    <property type="evidence" value="ECO:0007669"/>
    <property type="project" value="TreeGrafter"/>
</dbReference>
<proteinExistence type="inferred from homology"/>
<dbReference type="PANTHER" id="PTHR12162">
    <property type="entry name" value="NIBRIN-RELATED"/>
    <property type="match status" value="1"/>
</dbReference>
<dbReference type="Gene3D" id="3.40.50.10190">
    <property type="entry name" value="BRCT domain"/>
    <property type="match status" value="1"/>
</dbReference>
<comment type="similarity">
    <text evidence="10">Belongs to the Nibrin family.</text>
</comment>
<dbReference type="Gene3D" id="3.40.50.10980">
    <property type="entry name" value="Nibrin, BRCT2 domain"/>
    <property type="match status" value="1"/>
</dbReference>
<evidence type="ECO:0000256" key="9">
    <source>
        <dbReference type="ARBA" id="ARBA00023306"/>
    </source>
</evidence>
<dbReference type="InterPro" id="IPR032429">
    <property type="entry name" value="Nibrin_BRCT2"/>
</dbReference>
<dbReference type="CDD" id="cd17741">
    <property type="entry name" value="BRCT_nibrin"/>
    <property type="match status" value="1"/>
</dbReference>
<name>A0AAD7ZKC7_DIPPU</name>
<dbReference type="InterPro" id="IPR008984">
    <property type="entry name" value="SMAD_FHA_dom_sf"/>
</dbReference>
<dbReference type="FunFam" id="2.60.200.20:FF:000017">
    <property type="entry name" value="Nibrin"/>
    <property type="match status" value="1"/>
</dbReference>
<dbReference type="GO" id="GO:0016605">
    <property type="term" value="C:PML body"/>
    <property type="evidence" value="ECO:0007669"/>
    <property type="project" value="UniProtKB-SubCell"/>
</dbReference>
<dbReference type="AlphaFoldDB" id="A0AAD7ZKC7"/>
<keyword evidence="6" id="KW-0234">DNA repair</keyword>
<keyword evidence="9" id="KW-0131">Cell cycle</keyword>
<dbReference type="SUPFAM" id="SSF49879">
    <property type="entry name" value="SMAD/FHA domain"/>
    <property type="match status" value="1"/>
</dbReference>
<keyword evidence="13" id="KW-1185">Reference proteome</keyword>
<evidence type="ECO:0000256" key="5">
    <source>
        <dbReference type="ARBA" id="ARBA00022763"/>
    </source>
</evidence>
<evidence type="ECO:0000256" key="4">
    <source>
        <dbReference type="ARBA" id="ARBA00022454"/>
    </source>
</evidence>
<dbReference type="InterPro" id="IPR040227">
    <property type="entry name" value="Nibrin-rel"/>
</dbReference>
<dbReference type="FunFam" id="3.40.50.10980:FF:000001">
    <property type="entry name" value="Nibrin"/>
    <property type="match status" value="1"/>
</dbReference>
<dbReference type="InterPro" id="IPR000253">
    <property type="entry name" value="FHA_dom"/>
</dbReference>
<dbReference type="EMBL" id="JASPKZ010007832">
    <property type="protein sequence ID" value="KAJ9581977.1"/>
    <property type="molecule type" value="Genomic_DNA"/>
</dbReference>
<dbReference type="Pfam" id="PF16508">
    <property type="entry name" value="NIBRIN_BRCT_II"/>
    <property type="match status" value="1"/>
</dbReference>